<dbReference type="EMBL" id="WOGT01000004">
    <property type="protein sequence ID" value="MUN55149.1"/>
    <property type="molecule type" value="Genomic_DNA"/>
</dbReference>
<dbReference type="AlphaFoldDB" id="A0A7K1LIY2"/>
<dbReference type="OrthoDB" id="8017424at2"/>
<protein>
    <submittedName>
        <fullName evidence="3">Uncharacterized protein</fullName>
    </submittedName>
</protein>
<keyword evidence="2" id="KW-1133">Transmembrane helix</keyword>
<feature type="transmembrane region" description="Helical" evidence="2">
    <location>
        <begin position="30"/>
        <end position="50"/>
    </location>
</feature>
<sequence>MNTTPSSESLDRGPARNGAAPHRRRASWRVIDIVIASVLAVVCGVIFWIWSNAVSPATQTATVGFPPLSGLIGGGWLIAGVVGGLVIRKPGAAIYCEMVAAVIEALLGTHYSAGVLLSGAIQGIGAELVFAALLYRRFGLPTALLSGAVSGLFMGISEVFMYYAFWEPRYQVVYVVCAVVSGLLIAGFLAWALMRALISTGVLGSVAAGRDARQMRRRA</sequence>
<evidence type="ECO:0000313" key="4">
    <source>
        <dbReference type="Proteomes" id="UP000462152"/>
    </source>
</evidence>
<feature type="transmembrane region" description="Helical" evidence="2">
    <location>
        <begin position="142"/>
        <end position="166"/>
    </location>
</feature>
<accession>A0A7K1LIY2</accession>
<dbReference type="Pfam" id="PF09819">
    <property type="entry name" value="ABC_cobalt"/>
    <property type="match status" value="1"/>
</dbReference>
<evidence type="ECO:0000256" key="1">
    <source>
        <dbReference type="SAM" id="MobiDB-lite"/>
    </source>
</evidence>
<dbReference type="RefSeq" id="WP_129314600.1">
    <property type="nucleotide sequence ID" value="NZ_JBFCQO010000002.1"/>
</dbReference>
<proteinExistence type="predicted"/>
<comment type="caution">
    <text evidence="3">The sequence shown here is derived from an EMBL/GenBank/DDBJ whole genome shotgun (WGS) entry which is preliminary data.</text>
</comment>
<dbReference type="Proteomes" id="UP000462152">
    <property type="component" value="Unassembled WGS sequence"/>
</dbReference>
<keyword evidence="2" id="KW-0812">Transmembrane</keyword>
<evidence type="ECO:0000256" key="2">
    <source>
        <dbReference type="SAM" id="Phobius"/>
    </source>
</evidence>
<feature type="region of interest" description="Disordered" evidence="1">
    <location>
        <begin position="1"/>
        <end position="20"/>
    </location>
</feature>
<feature type="transmembrane region" description="Helical" evidence="2">
    <location>
        <begin position="172"/>
        <end position="193"/>
    </location>
</feature>
<keyword evidence="4" id="KW-1185">Reference proteome</keyword>
<feature type="transmembrane region" description="Helical" evidence="2">
    <location>
        <begin position="70"/>
        <end position="87"/>
    </location>
</feature>
<evidence type="ECO:0000313" key="3">
    <source>
        <dbReference type="EMBL" id="MUN55149.1"/>
    </source>
</evidence>
<keyword evidence="2" id="KW-0472">Membrane</keyword>
<dbReference type="PIRSF" id="PIRSF037394">
    <property type="entry name" value="ABC_thiamine-permease_YkoE_prd"/>
    <property type="match status" value="1"/>
</dbReference>
<gene>
    <name evidence="3" type="ORF">GMA10_07980</name>
</gene>
<reference evidence="3 4" key="1">
    <citation type="submission" date="2019-12" db="EMBL/GenBank/DDBJ databases">
        <authorList>
            <person name="Li J."/>
            <person name="Shi Y."/>
            <person name="Xu G."/>
            <person name="Xiao D."/>
            <person name="Ran X."/>
        </authorList>
    </citation>
    <scope>NUCLEOTIDE SEQUENCE [LARGE SCALE GENOMIC DNA]</scope>
    <source>
        <strain evidence="3 4">JCM 15915</strain>
    </source>
</reference>
<organism evidence="3 4">
    <name type="scientific">Rothia koreensis</name>
    <dbReference type="NCBI Taxonomy" id="592378"/>
    <lineage>
        <taxon>Bacteria</taxon>
        <taxon>Bacillati</taxon>
        <taxon>Actinomycetota</taxon>
        <taxon>Actinomycetes</taxon>
        <taxon>Micrococcales</taxon>
        <taxon>Micrococcaceae</taxon>
        <taxon>Rothia</taxon>
    </lineage>
</organism>
<name>A0A7K1LIY2_9MICC</name>
<dbReference type="InterPro" id="IPR017195">
    <property type="entry name" value="ABC_thiamin-permease_prd"/>
</dbReference>